<feature type="domain" description="IclR-ED" evidence="7">
    <location>
        <begin position="105"/>
        <end position="292"/>
    </location>
</feature>
<evidence type="ECO:0000313" key="8">
    <source>
        <dbReference type="EMBL" id="CDC03432.1"/>
    </source>
</evidence>
<dbReference type="GO" id="GO:0045892">
    <property type="term" value="P:negative regulation of DNA-templated transcription"/>
    <property type="evidence" value="ECO:0007669"/>
    <property type="project" value="TreeGrafter"/>
</dbReference>
<dbReference type="InterPro" id="IPR014757">
    <property type="entry name" value="Tscrpt_reg_IclR_C"/>
</dbReference>
<dbReference type="PROSITE" id="PS51078">
    <property type="entry name" value="ICLR_ED"/>
    <property type="match status" value="1"/>
</dbReference>
<proteinExistence type="predicted"/>
<dbReference type="Proteomes" id="UP000018168">
    <property type="component" value="Unassembled WGS sequence"/>
</dbReference>
<evidence type="ECO:0000259" key="6">
    <source>
        <dbReference type="PROSITE" id="PS51077"/>
    </source>
</evidence>
<comment type="function">
    <text evidence="4">May be an activator protein for the gylABX operon.</text>
</comment>
<dbReference type="InterPro" id="IPR036388">
    <property type="entry name" value="WH-like_DNA-bd_sf"/>
</dbReference>
<dbReference type="InterPro" id="IPR029016">
    <property type="entry name" value="GAF-like_dom_sf"/>
</dbReference>
<sequence>MLCEFPGVVLEYSCVSENLPAGREKVYGVIKLEKDNTEQPKMKSLDKALKLLECFGSVTPELGITELARILELHKSNVFNIVATFEQHGYLEKNKATGKYRLGLKLLEFSYLINENLGYQRVLYDIMKEVSNELGAITYFAVLRGQKVFYLCSAYPHKKDNHFPYRTIIGETAPLYCTSLGKVMMAFMPSEELEAYLTQSVSFHTFTRYTITEPDRLRQEAALIREKGFSVDNEEHEYGVKCVGVPVLLPESSQVAAFSASGPASAFDGSDLEQKAKALKEASFLMRERLRTLA</sequence>
<dbReference type="PROSITE" id="PS51077">
    <property type="entry name" value="HTH_ICLR"/>
    <property type="match status" value="1"/>
</dbReference>
<dbReference type="FunFam" id="1.10.10.10:FF:000056">
    <property type="entry name" value="IclR family transcriptional regulator"/>
    <property type="match status" value="1"/>
</dbReference>
<evidence type="ECO:0000256" key="5">
    <source>
        <dbReference type="ARBA" id="ARBA00070406"/>
    </source>
</evidence>
<evidence type="ECO:0000256" key="1">
    <source>
        <dbReference type="ARBA" id="ARBA00023015"/>
    </source>
</evidence>
<feature type="domain" description="HTH iclR-type" evidence="6">
    <location>
        <begin position="42"/>
        <end position="104"/>
    </location>
</feature>
<dbReference type="GO" id="GO:0003700">
    <property type="term" value="F:DNA-binding transcription factor activity"/>
    <property type="evidence" value="ECO:0007669"/>
    <property type="project" value="TreeGrafter"/>
</dbReference>
<organism evidence="8 9">
    <name type="scientific">[Clostridium] leptum CAG:27</name>
    <dbReference type="NCBI Taxonomy" id="1263068"/>
    <lineage>
        <taxon>Bacteria</taxon>
        <taxon>Bacillati</taxon>
        <taxon>Bacillota</taxon>
        <taxon>Clostridia</taxon>
        <taxon>Eubacteriales</taxon>
        <taxon>Oscillospiraceae</taxon>
        <taxon>Oscillospiraceae incertae sedis</taxon>
    </lineage>
</organism>
<dbReference type="Gene3D" id="1.10.10.10">
    <property type="entry name" value="Winged helix-like DNA-binding domain superfamily/Winged helix DNA-binding domain"/>
    <property type="match status" value="1"/>
</dbReference>
<dbReference type="Pfam" id="PF09339">
    <property type="entry name" value="HTH_IclR"/>
    <property type="match status" value="1"/>
</dbReference>
<keyword evidence="3" id="KW-0804">Transcription</keyword>
<evidence type="ECO:0000313" key="9">
    <source>
        <dbReference type="Proteomes" id="UP000018168"/>
    </source>
</evidence>
<dbReference type="InterPro" id="IPR050707">
    <property type="entry name" value="HTH_MetabolicPath_Reg"/>
</dbReference>
<dbReference type="EMBL" id="CBEP010000005">
    <property type="protein sequence ID" value="CDC03432.1"/>
    <property type="molecule type" value="Genomic_DNA"/>
</dbReference>
<evidence type="ECO:0000256" key="2">
    <source>
        <dbReference type="ARBA" id="ARBA00023125"/>
    </source>
</evidence>
<dbReference type="Pfam" id="PF01614">
    <property type="entry name" value="IclR_C"/>
    <property type="match status" value="1"/>
</dbReference>
<accession>R6P0F4</accession>
<dbReference type="Gene3D" id="3.30.450.40">
    <property type="match status" value="1"/>
</dbReference>
<dbReference type="PANTHER" id="PTHR30136">
    <property type="entry name" value="HELIX-TURN-HELIX TRANSCRIPTIONAL REGULATOR, ICLR FAMILY"/>
    <property type="match status" value="1"/>
</dbReference>
<dbReference type="SMART" id="SM00346">
    <property type="entry name" value="HTH_ICLR"/>
    <property type="match status" value="1"/>
</dbReference>
<keyword evidence="1" id="KW-0805">Transcription regulation</keyword>
<dbReference type="SUPFAM" id="SSF46785">
    <property type="entry name" value="Winged helix' DNA-binding domain"/>
    <property type="match status" value="1"/>
</dbReference>
<dbReference type="AlphaFoldDB" id="R6P0F4"/>
<dbReference type="GO" id="GO:0003677">
    <property type="term" value="F:DNA binding"/>
    <property type="evidence" value="ECO:0007669"/>
    <property type="project" value="UniProtKB-KW"/>
</dbReference>
<protein>
    <recommendedName>
        <fullName evidence="5">Glycerol operon regulatory protein</fullName>
    </recommendedName>
</protein>
<comment type="caution">
    <text evidence="8">The sequence shown here is derived from an EMBL/GenBank/DDBJ whole genome shotgun (WGS) entry which is preliminary data.</text>
</comment>
<dbReference type="InterPro" id="IPR036390">
    <property type="entry name" value="WH_DNA-bd_sf"/>
</dbReference>
<reference evidence="8" key="1">
    <citation type="submission" date="2012-11" db="EMBL/GenBank/DDBJ databases">
        <title>Dependencies among metagenomic species, viruses, plasmids and units of genetic variation.</title>
        <authorList>
            <person name="Nielsen H.B."/>
            <person name="Almeida M."/>
            <person name="Juncker A.S."/>
            <person name="Rasmussen S."/>
            <person name="Li J."/>
            <person name="Sunagawa S."/>
            <person name="Plichta D."/>
            <person name="Gautier L."/>
            <person name="Le Chatelier E."/>
            <person name="Peletier E."/>
            <person name="Bonde I."/>
            <person name="Nielsen T."/>
            <person name="Manichanh C."/>
            <person name="Arumugam M."/>
            <person name="Batto J."/>
            <person name="Santos M.B.Q.D."/>
            <person name="Blom N."/>
            <person name="Borruel N."/>
            <person name="Burgdorf K.S."/>
            <person name="Boumezbeur F."/>
            <person name="Casellas F."/>
            <person name="Dore J."/>
            <person name="Guarner F."/>
            <person name="Hansen T."/>
            <person name="Hildebrand F."/>
            <person name="Kaas R.S."/>
            <person name="Kennedy S."/>
            <person name="Kristiansen K."/>
            <person name="Kultima J.R."/>
            <person name="Leonard P."/>
            <person name="Levenez F."/>
            <person name="Lund O."/>
            <person name="Moumen B."/>
            <person name="Le Paslier D."/>
            <person name="Pons N."/>
            <person name="Pedersen O."/>
            <person name="Prifti E."/>
            <person name="Qin J."/>
            <person name="Raes J."/>
            <person name="Tap J."/>
            <person name="Tims S."/>
            <person name="Ussery D.W."/>
            <person name="Yamada T."/>
            <person name="MetaHit consortium"/>
            <person name="Renault P."/>
            <person name="Sicheritz-Ponten T."/>
            <person name="Bork P."/>
            <person name="Wang J."/>
            <person name="Brunak S."/>
            <person name="Ehrlich S.D."/>
        </authorList>
    </citation>
    <scope>NUCLEOTIDE SEQUENCE [LARGE SCALE GENOMIC DNA]</scope>
</reference>
<evidence type="ECO:0000256" key="4">
    <source>
        <dbReference type="ARBA" id="ARBA00058938"/>
    </source>
</evidence>
<evidence type="ECO:0000259" key="7">
    <source>
        <dbReference type="PROSITE" id="PS51078"/>
    </source>
</evidence>
<keyword evidence="2" id="KW-0238">DNA-binding</keyword>
<dbReference type="PANTHER" id="PTHR30136:SF24">
    <property type="entry name" value="HTH-TYPE TRANSCRIPTIONAL REPRESSOR ALLR"/>
    <property type="match status" value="1"/>
</dbReference>
<dbReference type="SUPFAM" id="SSF55781">
    <property type="entry name" value="GAF domain-like"/>
    <property type="match status" value="1"/>
</dbReference>
<dbReference type="InterPro" id="IPR005471">
    <property type="entry name" value="Tscrpt_reg_IclR_N"/>
</dbReference>
<name>R6P0F4_9FIRM</name>
<gene>
    <name evidence="8" type="ORF">BN578_01434</name>
</gene>
<evidence type="ECO:0000256" key="3">
    <source>
        <dbReference type="ARBA" id="ARBA00023163"/>
    </source>
</evidence>